<feature type="chain" id="PRO_5047513390" evidence="2">
    <location>
        <begin position="20"/>
        <end position="340"/>
    </location>
</feature>
<accession>A0ABN2NF70</accession>
<dbReference type="PROSITE" id="PS51257">
    <property type="entry name" value="PROKAR_LIPOPROTEIN"/>
    <property type="match status" value="1"/>
</dbReference>
<evidence type="ECO:0000313" key="3">
    <source>
        <dbReference type="EMBL" id="GAA1866487.1"/>
    </source>
</evidence>
<sequence length="340" mass="36590">MIRRIVAAGMSVVAGTALAACSPEPPRAPGPAVSGEAGPVARQDAAAGADPASGSGARVELDEATGAVTLPADRYELHPIDEFVVMIALQVEAAVCAADAGVTFYARPVPADVDVYRNEAAFGPWTMAQAERFGFVPPARDADLRANGVLPEGAGVPADPLARAATESARKLSQDPEAGRRVEEHCGDSELTAGMRSAARFREGRGAAPWETELQAIAVGFTDRNAVPEAREIWDEVGECYRREGLRPDRDRPWLPRGYDTWTIDEEQIAMAVTTVRCKDEADATRRVHELWAGRQQAVIDEYQPEMAALARQEQAVVERAERLIADHPEAFPPGYDPRG</sequence>
<evidence type="ECO:0000256" key="1">
    <source>
        <dbReference type="SAM" id="MobiDB-lite"/>
    </source>
</evidence>
<proteinExistence type="predicted"/>
<comment type="caution">
    <text evidence="3">The sequence shown here is derived from an EMBL/GenBank/DDBJ whole genome shotgun (WGS) entry which is preliminary data.</text>
</comment>
<evidence type="ECO:0000256" key="2">
    <source>
        <dbReference type="SAM" id="SignalP"/>
    </source>
</evidence>
<keyword evidence="2" id="KW-0732">Signal</keyword>
<gene>
    <name evidence="3" type="ORF">GCM10009751_25790</name>
</gene>
<dbReference type="RefSeq" id="WP_344103471.1">
    <property type="nucleotide sequence ID" value="NZ_BAAANL010000005.1"/>
</dbReference>
<name>A0ABN2NF70_9MICO</name>
<protein>
    <submittedName>
        <fullName evidence="3">Uncharacterized protein</fullName>
    </submittedName>
</protein>
<evidence type="ECO:0000313" key="4">
    <source>
        <dbReference type="Proteomes" id="UP001501094"/>
    </source>
</evidence>
<feature type="compositionally biased region" description="Low complexity" evidence="1">
    <location>
        <begin position="37"/>
        <end position="58"/>
    </location>
</feature>
<dbReference type="EMBL" id="BAAANL010000005">
    <property type="protein sequence ID" value="GAA1866487.1"/>
    <property type="molecule type" value="Genomic_DNA"/>
</dbReference>
<feature type="region of interest" description="Disordered" evidence="1">
    <location>
        <begin position="23"/>
        <end position="58"/>
    </location>
</feature>
<organism evidence="3 4">
    <name type="scientific">Myceligenerans crystallogenes</name>
    <dbReference type="NCBI Taxonomy" id="316335"/>
    <lineage>
        <taxon>Bacteria</taxon>
        <taxon>Bacillati</taxon>
        <taxon>Actinomycetota</taxon>
        <taxon>Actinomycetes</taxon>
        <taxon>Micrococcales</taxon>
        <taxon>Promicromonosporaceae</taxon>
        <taxon>Myceligenerans</taxon>
    </lineage>
</organism>
<dbReference type="Proteomes" id="UP001501094">
    <property type="component" value="Unassembled WGS sequence"/>
</dbReference>
<feature type="signal peptide" evidence="2">
    <location>
        <begin position="1"/>
        <end position="19"/>
    </location>
</feature>
<keyword evidence="4" id="KW-1185">Reference proteome</keyword>
<reference evidence="3 4" key="1">
    <citation type="journal article" date="2019" name="Int. J. Syst. Evol. Microbiol.">
        <title>The Global Catalogue of Microorganisms (GCM) 10K type strain sequencing project: providing services to taxonomists for standard genome sequencing and annotation.</title>
        <authorList>
            <consortium name="The Broad Institute Genomics Platform"/>
            <consortium name="The Broad Institute Genome Sequencing Center for Infectious Disease"/>
            <person name="Wu L."/>
            <person name="Ma J."/>
        </authorList>
    </citation>
    <scope>NUCLEOTIDE SEQUENCE [LARGE SCALE GENOMIC DNA]</scope>
    <source>
        <strain evidence="3 4">JCM 14326</strain>
    </source>
</reference>